<protein>
    <recommendedName>
        <fullName evidence="4">AI-2E family transporter</fullName>
    </recommendedName>
</protein>
<evidence type="ECO:0000313" key="2">
    <source>
        <dbReference type="EMBL" id="MBD7910123.1"/>
    </source>
</evidence>
<evidence type="ECO:0000256" key="1">
    <source>
        <dbReference type="SAM" id="Phobius"/>
    </source>
</evidence>
<keyword evidence="1" id="KW-0472">Membrane</keyword>
<keyword evidence="1" id="KW-1133">Transmembrane helix</keyword>
<feature type="transmembrane region" description="Helical" evidence="1">
    <location>
        <begin position="21"/>
        <end position="49"/>
    </location>
</feature>
<proteinExistence type="predicted"/>
<evidence type="ECO:0008006" key="4">
    <source>
        <dbReference type="Google" id="ProtNLM"/>
    </source>
</evidence>
<gene>
    <name evidence="2" type="ORF">H9661_02025</name>
</gene>
<sequence length="307" mass="34609">MNEDMKNRSTMEILTKTMPMIMVRMGANILKGVIAFLVFGIFFGIGAALRKMTHGRFDPTIFTFIAVIAVMAVVYFINHWVMYLIKAGHVSVIAYYMAYGCLPEEGQVEYAKRTVKENFITTNVGFGFDSLIRGATNQGLSVLNRVEDFLDFIPGIGTFMWIVKFFIKTVTNYVDEAVMAYIYIKNDESNVWKKTADGIVLYVQNWKAIFKASAKVAIGVVAIKAFMLFLIIGFLTPLMHSKGFFIGIIVAILLWAIISATFIEPVVVIIMIKDYIYASSQSEVSYDLYGQMQDCSSKFKEIVSRSI</sequence>
<name>A0ABR8PPN3_9CLOT</name>
<feature type="transmembrane region" description="Helical" evidence="1">
    <location>
        <begin position="61"/>
        <end position="81"/>
    </location>
</feature>
<dbReference type="EMBL" id="JACSRA010000002">
    <property type="protein sequence ID" value="MBD7910123.1"/>
    <property type="molecule type" value="Genomic_DNA"/>
</dbReference>
<organism evidence="2 3">
    <name type="scientific">Clostridium cibarium</name>
    <dbReference type="NCBI Taxonomy" id="2762247"/>
    <lineage>
        <taxon>Bacteria</taxon>
        <taxon>Bacillati</taxon>
        <taxon>Bacillota</taxon>
        <taxon>Clostridia</taxon>
        <taxon>Eubacteriales</taxon>
        <taxon>Clostridiaceae</taxon>
        <taxon>Clostridium</taxon>
    </lineage>
</organism>
<evidence type="ECO:0000313" key="3">
    <source>
        <dbReference type="Proteomes" id="UP000627781"/>
    </source>
</evidence>
<keyword evidence="3" id="KW-1185">Reference proteome</keyword>
<comment type="caution">
    <text evidence="2">The sequence shown here is derived from an EMBL/GenBank/DDBJ whole genome shotgun (WGS) entry which is preliminary data.</text>
</comment>
<keyword evidence="1" id="KW-0812">Transmembrane</keyword>
<dbReference type="RefSeq" id="WP_143314587.1">
    <property type="nucleotide sequence ID" value="NZ_JACSRA010000002.1"/>
</dbReference>
<dbReference type="Proteomes" id="UP000627781">
    <property type="component" value="Unassembled WGS sequence"/>
</dbReference>
<feature type="transmembrane region" description="Helical" evidence="1">
    <location>
        <begin position="244"/>
        <end position="272"/>
    </location>
</feature>
<accession>A0ABR8PPN3</accession>
<feature type="transmembrane region" description="Helical" evidence="1">
    <location>
        <begin position="216"/>
        <end position="238"/>
    </location>
</feature>
<reference evidence="2 3" key="1">
    <citation type="submission" date="2020-08" db="EMBL/GenBank/DDBJ databases">
        <title>A Genomic Blueprint of the Chicken Gut Microbiome.</title>
        <authorList>
            <person name="Gilroy R."/>
            <person name="Ravi A."/>
            <person name="Getino M."/>
            <person name="Pursley I."/>
            <person name="Horton D.L."/>
            <person name="Alikhan N.-F."/>
            <person name="Baker D."/>
            <person name="Gharbi K."/>
            <person name="Hall N."/>
            <person name="Watson M."/>
            <person name="Adriaenssens E.M."/>
            <person name="Foster-Nyarko E."/>
            <person name="Jarju S."/>
            <person name="Secka A."/>
            <person name="Antonio M."/>
            <person name="Oren A."/>
            <person name="Chaudhuri R."/>
            <person name="La Ragione R.M."/>
            <person name="Hildebrand F."/>
            <person name="Pallen M.J."/>
        </authorList>
    </citation>
    <scope>NUCLEOTIDE SEQUENCE [LARGE SCALE GENOMIC DNA]</scope>
    <source>
        <strain evidence="2 3">Sa3CVN1</strain>
    </source>
</reference>